<name>A0A5N5SLT9_9CRUS</name>
<feature type="region of interest" description="Disordered" evidence="2">
    <location>
        <begin position="143"/>
        <end position="164"/>
    </location>
</feature>
<dbReference type="InterPro" id="IPR051843">
    <property type="entry name" value="CPA1_transporter"/>
</dbReference>
<evidence type="ECO:0000256" key="2">
    <source>
        <dbReference type="SAM" id="MobiDB-lite"/>
    </source>
</evidence>
<reference evidence="4 5" key="1">
    <citation type="journal article" date="2019" name="PLoS Biol.">
        <title>Sex chromosomes control vertical transmission of feminizing Wolbachia symbionts in an isopod.</title>
        <authorList>
            <person name="Becking T."/>
            <person name="Chebbi M.A."/>
            <person name="Giraud I."/>
            <person name="Moumen B."/>
            <person name="Laverre T."/>
            <person name="Caubet Y."/>
            <person name="Peccoud J."/>
            <person name="Gilbert C."/>
            <person name="Cordaux R."/>
        </authorList>
    </citation>
    <scope>NUCLEOTIDE SEQUENCE [LARGE SCALE GENOMIC DNA]</scope>
    <source>
        <strain evidence="4">ANa2</strain>
        <tissue evidence="4">Whole body excluding digestive tract and cuticle</tissue>
    </source>
</reference>
<evidence type="ECO:0000256" key="3">
    <source>
        <dbReference type="SAM" id="Phobius"/>
    </source>
</evidence>
<evidence type="ECO:0000256" key="1">
    <source>
        <dbReference type="ARBA" id="ARBA00007367"/>
    </source>
</evidence>
<dbReference type="Proteomes" id="UP000326759">
    <property type="component" value="Unassembled WGS sequence"/>
</dbReference>
<comment type="similarity">
    <text evidence="1">Belongs to the monovalent cation:proton antiporter 1 (CPA1) transporter (TC 2.A.36) family.</text>
</comment>
<organism evidence="4 5">
    <name type="scientific">Armadillidium nasatum</name>
    <dbReference type="NCBI Taxonomy" id="96803"/>
    <lineage>
        <taxon>Eukaryota</taxon>
        <taxon>Metazoa</taxon>
        <taxon>Ecdysozoa</taxon>
        <taxon>Arthropoda</taxon>
        <taxon>Crustacea</taxon>
        <taxon>Multicrustacea</taxon>
        <taxon>Malacostraca</taxon>
        <taxon>Eumalacostraca</taxon>
        <taxon>Peracarida</taxon>
        <taxon>Isopoda</taxon>
        <taxon>Oniscidea</taxon>
        <taxon>Crinocheta</taxon>
        <taxon>Armadillidiidae</taxon>
        <taxon>Armadillidium</taxon>
    </lineage>
</organism>
<dbReference type="AlphaFoldDB" id="A0A5N5SLT9"/>
<evidence type="ECO:0000313" key="5">
    <source>
        <dbReference type="Proteomes" id="UP000326759"/>
    </source>
</evidence>
<accession>A0A5N5SLT9</accession>
<gene>
    <name evidence="4" type="ORF">Anas_10542</name>
</gene>
<dbReference type="OrthoDB" id="423807at2759"/>
<dbReference type="GO" id="GO:0098662">
    <property type="term" value="P:inorganic cation transmembrane transport"/>
    <property type="evidence" value="ECO:0007669"/>
    <property type="project" value="TreeGrafter"/>
</dbReference>
<evidence type="ECO:0008006" key="6">
    <source>
        <dbReference type="Google" id="ProtNLM"/>
    </source>
</evidence>
<proteinExistence type="inferred from homology"/>
<keyword evidence="3" id="KW-0472">Membrane</keyword>
<keyword evidence="3" id="KW-1133">Transmembrane helix</keyword>
<keyword evidence="5" id="KW-1185">Reference proteome</keyword>
<feature type="compositionally biased region" description="Basic and acidic residues" evidence="2">
    <location>
        <begin position="154"/>
        <end position="164"/>
    </location>
</feature>
<dbReference type="PANTHER" id="PTHR31102">
    <property type="match status" value="1"/>
</dbReference>
<keyword evidence="3" id="KW-0812">Transmembrane</keyword>
<feature type="transmembrane region" description="Helical" evidence="3">
    <location>
        <begin position="110"/>
        <end position="133"/>
    </location>
</feature>
<dbReference type="PANTHER" id="PTHR31102:SF1">
    <property type="entry name" value="CATION_H+ EXCHANGER DOMAIN-CONTAINING PROTEIN"/>
    <property type="match status" value="1"/>
</dbReference>
<comment type="caution">
    <text evidence="4">The sequence shown here is derived from an EMBL/GenBank/DDBJ whole genome shotgun (WGS) entry which is preliminary data.</text>
</comment>
<sequence length="164" mass="18175">MLVKGISAKADPRCCLATKDSLDLGVTRINTSMGCHYLGHWSHFQVWRLFPRCPRQPLKFEKRKYSLPFRGCQKLPSRYAAFGSVALDIAREANTDESVETLEEMLGSKVLTLAVMAIVIAAPIGAIAIMTSAPKLLKYTPSEEEQNNAAFEDTENKEIEGNPT</sequence>
<dbReference type="EMBL" id="SEYY01023182">
    <property type="protein sequence ID" value="KAB7495031.1"/>
    <property type="molecule type" value="Genomic_DNA"/>
</dbReference>
<protein>
    <recommendedName>
        <fullName evidence="6">Mitochondrial sodium/hydrogen exchanger 9B2</fullName>
    </recommendedName>
</protein>
<evidence type="ECO:0000313" key="4">
    <source>
        <dbReference type="EMBL" id="KAB7495031.1"/>
    </source>
</evidence>